<evidence type="ECO:0000256" key="1">
    <source>
        <dbReference type="ARBA" id="ARBA00010876"/>
    </source>
</evidence>
<dbReference type="Gene3D" id="3.10.290.10">
    <property type="entry name" value="RNA-binding S4 domain"/>
    <property type="match status" value="1"/>
</dbReference>
<dbReference type="InterPro" id="IPR006225">
    <property type="entry name" value="PsdUridine_synth_RluC/D"/>
</dbReference>
<dbReference type="PANTHER" id="PTHR21600">
    <property type="entry name" value="MITOCHONDRIAL RNA PSEUDOURIDINE SYNTHASE"/>
    <property type="match status" value="1"/>
</dbReference>
<feature type="active site" evidence="4">
    <location>
        <position position="154"/>
    </location>
</feature>
<dbReference type="SUPFAM" id="SSF55120">
    <property type="entry name" value="Pseudouridine synthase"/>
    <property type="match status" value="1"/>
</dbReference>
<reference evidence="8 9" key="2">
    <citation type="submission" date="2019-05" db="EMBL/GenBank/DDBJ databases">
        <authorList>
            <person name="Ravantti J.J."/>
        </authorList>
    </citation>
    <scope>NUCLEOTIDE SEQUENCE [LARGE SCALE GENOMIC DNA]</scope>
    <source>
        <strain evidence="8 9">B185</strain>
    </source>
</reference>
<evidence type="ECO:0000256" key="4">
    <source>
        <dbReference type="PIRSR" id="PIRSR606225-1"/>
    </source>
</evidence>
<evidence type="ECO:0000313" key="8">
    <source>
        <dbReference type="EMBL" id="AMO19917.1"/>
    </source>
</evidence>
<comment type="function">
    <text evidence="6">Responsible for synthesis of pseudouridine from uracil.</text>
</comment>
<evidence type="ECO:0000256" key="5">
    <source>
        <dbReference type="PROSITE-ProRule" id="PRU00182"/>
    </source>
</evidence>
<dbReference type="EMBL" id="CP010992">
    <property type="protein sequence ID" value="AMO19917.1"/>
    <property type="molecule type" value="Genomic_DNA"/>
</dbReference>
<dbReference type="SMART" id="SM00363">
    <property type="entry name" value="S4"/>
    <property type="match status" value="1"/>
</dbReference>
<dbReference type="GO" id="GO:0003723">
    <property type="term" value="F:RNA binding"/>
    <property type="evidence" value="ECO:0007669"/>
    <property type="project" value="UniProtKB-KW"/>
</dbReference>
<dbReference type="NCBIfam" id="TIGR00005">
    <property type="entry name" value="rluA_subfam"/>
    <property type="match status" value="1"/>
</dbReference>
<evidence type="ECO:0000256" key="3">
    <source>
        <dbReference type="ARBA" id="ARBA00023235"/>
    </source>
</evidence>
<keyword evidence="2 5" id="KW-0694">RNA-binding</keyword>
<dbReference type="GO" id="GO:0000455">
    <property type="term" value="P:enzyme-directed rRNA pseudouridine synthesis"/>
    <property type="evidence" value="ECO:0007669"/>
    <property type="project" value="UniProtKB-ARBA"/>
</dbReference>
<evidence type="ECO:0000313" key="9">
    <source>
        <dbReference type="Proteomes" id="UP000304840"/>
    </source>
</evidence>
<dbReference type="CDD" id="cd00165">
    <property type="entry name" value="S4"/>
    <property type="match status" value="1"/>
</dbReference>
<evidence type="ECO:0000259" key="7">
    <source>
        <dbReference type="SMART" id="SM00363"/>
    </source>
</evidence>
<dbReference type="CDD" id="cd02869">
    <property type="entry name" value="PseudoU_synth_RluA_like"/>
    <property type="match status" value="1"/>
</dbReference>
<proteinExistence type="inferred from homology"/>
<dbReference type="Pfam" id="PF00849">
    <property type="entry name" value="PseudoU_synth_2"/>
    <property type="match status" value="1"/>
</dbReference>
<name>A0AAI8CH78_9FLAO</name>
<comment type="catalytic activity">
    <reaction evidence="6">
        <text>a uridine in RNA = a pseudouridine in RNA</text>
        <dbReference type="Rhea" id="RHEA:48348"/>
        <dbReference type="Rhea" id="RHEA-COMP:12068"/>
        <dbReference type="Rhea" id="RHEA-COMP:12069"/>
        <dbReference type="ChEBI" id="CHEBI:65314"/>
        <dbReference type="ChEBI" id="CHEBI:65315"/>
    </reaction>
</comment>
<dbReference type="InterPro" id="IPR036986">
    <property type="entry name" value="S4_RNA-bd_sf"/>
</dbReference>
<gene>
    <name evidence="8" type="ORF">UN65_05725</name>
</gene>
<dbReference type="InterPro" id="IPR006145">
    <property type="entry name" value="PsdUridine_synth_RsuA/RluA"/>
</dbReference>
<organism evidence="8 9">
    <name type="scientific">Flavobacterium columnare</name>
    <dbReference type="NCBI Taxonomy" id="996"/>
    <lineage>
        <taxon>Bacteria</taxon>
        <taxon>Pseudomonadati</taxon>
        <taxon>Bacteroidota</taxon>
        <taxon>Flavobacteriia</taxon>
        <taxon>Flavobacteriales</taxon>
        <taxon>Flavobacteriaceae</taxon>
        <taxon>Flavobacterium</taxon>
    </lineage>
</organism>
<dbReference type="FunFam" id="3.30.2350.10:FF:000006">
    <property type="entry name" value="Pseudouridine synthase"/>
    <property type="match status" value="1"/>
</dbReference>
<evidence type="ECO:0000256" key="6">
    <source>
        <dbReference type="RuleBase" id="RU362028"/>
    </source>
</evidence>
<dbReference type="AlphaFoldDB" id="A0AAI8CH78"/>
<protein>
    <recommendedName>
        <fullName evidence="6">Pseudouridine synthase</fullName>
        <ecNumber evidence="6">5.4.99.-</ecNumber>
    </recommendedName>
</protein>
<dbReference type="PROSITE" id="PS01129">
    <property type="entry name" value="PSI_RLU"/>
    <property type="match status" value="1"/>
</dbReference>
<dbReference type="RefSeq" id="WP_138425148.1">
    <property type="nucleotide sequence ID" value="NZ_CP010992.1"/>
</dbReference>
<dbReference type="EC" id="5.4.99.-" evidence="6"/>
<dbReference type="PROSITE" id="PS50889">
    <property type="entry name" value="S4"/>
    <property type="match status" value="1"/>
</dbReference>
<dbReference type="SUPFAM" id="SSF55174">
    <property type="entry name" value="Alpha-L RNA-binding motif"/>
    <property type="match status" value="1"/>
</dbReference>
<accession>A0AAI8CH78</accession>
<evidence type="ECO:0000256" key="2">
    <source>
        <dbReference type="ARBA" id="ARBA00022884"/>
    </source>
</evidence>
<dbReference type="Gene3D" id="3.30.2350.10">
    <property type="entry name" value="Pseudouridine synthase"/>
    <property type="match status" value="1"/>
</dbReference>
<feature type="domain" description="RNA-binding S4" evidence="7">
    <location>
        <begin position="31"/>
        <end position="96"/>
    </location>
</feature>
<keyword evidence="3 6" id="KW-0413">Isomerase</keyword>
<dbReference type="InterPro" id="IPR050188">
    <property type="entry name" value="RluA_PseudoU_synthase"/>
</dbReference>
<comment type="similarity">
    <text evidence="1 6">Belongs to the pseudouridine synthase RluA family.</text>
</comment>
<dbReference type="InterPro" id="IPR006224">
    <property type="entry name" value="PsdUridine_synth_RluA-like_CS"/>
</dbReference>
<dbReference type="InterPro" id="IPR002942">
    <property type="entry name" value="S4_RNA-bd"/>
</dbReference>
<dbReference type="InterPro" id="IPR020103">
    <property type="entry name" value="PsdUridine_synth_cat_dom_sf"/>
</dbReference>
<reference evidence="9" key="1">
    <citation type="submission" date="2016-03" db="EMBL/GenBank/DDBJ databases">
        <title>Flavobacterium columnare strain B185, complete genome.</title>
        <authorList>
            <person name="Sundberg L.-R."/>
            <person name="Papponen P."/>
            <person name="Laanto E."/>
        </authorList>
    </citation>
    <scope>NUCLEOTIDE SEQUENCE [LARGE SCALE GENOMIC DNA]</scope>
    <source>
        <strain evidence="9">B185</strain>
    </source>
</reference>
<dbReference type="GO" id="GO:0120159">
    <property type="term" value="F:rRNA pseudouridine synthase activity"/>
    <property type="evidence" value="ECO:0007669"/>
    <property type="project" value="UniProtKB-ARBA"/>
</dbReference>
<sequence length="345" mass="39711">MAITFIEKEEEWENDLYEHYKFDIPKGQSSMRVDKYLMTSIENTTRNKIQQAAEKGFILANDIAVKSSYKIKPFDEIKVVLSHPPFENKIIPENIPLDIIYEDDALIVINKPVGLVVHPGHGNYTGTLANALAFHFENLPMNSSNRPGLVHRIDKDTSGLLVVAKTEQAMAHLAKQFEEKTTEREYIAIVWGNVEEDYGTIKGNVARHSTDRMQMAVYTDSSIGKHAVTHYKVIERLSYVTVVSCKLETGRTHQIRVHMKHIGHTLFNDERYGGHFILKGTTFSKYKQFVENCFKILPRQALHAKTLGFEHPVTKEYMRFNTELPEDMVLCIEKWRLYGKSNHLE</sequence>
<dbReference type="Proteomes" id="UP000304840">
    <property type="component" value="Chromosome"/>
</dbReference>
<dbReference type="PANTHER" id="PTHR21600:SF44">
    <property type="entry name" value="RIBOSOMAL LARGE SUBUNIT PSEUDOURIDINE SYNTHASE D"/>
    <property type="match status" value="1"/>
</dbReference>